<dbReference type="Gene3D" id="3.40.50.1820">
    <property type="entry name" value="alpha/beta hydrolase"/>
    <property type="match status" value="1"/>
</dbReference>
<evidence type="ECO:0000313" key="11">
    <source>
        <dbReference type="EMBL" id="CAF3744283.1"/>
    </source>
</evidence>
<dbReference type="Proteomes" id="UP000663870">
    <property type="component" value="Unassembled WGS sequence"/>
</dbReference>
<dbReference type="EMBL" id="CAJOAX010001859">
    <property type="protein sequence ID" value="CAF3751176.1"/>
    <property type="molecule type" value="Genomic_DNA"/>
</dbReference>
<dbReference type="EMBL" id="CAJNOH010000369">
    <property type="protein sequence ID" value="CAF1017214.1"/>
    <property type="molecule type" value="Genomic_DNA"/>
</dbReference>
<dbReference type="PROSITE" id="PS01174">
    <property type="entry name" value="LIPASE_GDXG_SER"/>
    <property type="match status" value="1"/>
</dbReference>
<evidence type="ECO:0000256" key="1">
    <source>
        <dbReference type="ARBA" id="ARBA00010515"/>
    </source>
</evidence>
<reference evidence="8" key="1">
    <citation type="submission" date="2021-02" db="EMBL/GenBank/DDBJ databases">
        <authorList>
            <person name="Nowell W R."/>
        </authorList>
    </citation>
    <scope>NUCLEOTIDE SEQUENCE</scope>
</reference>
<dbReference type="Proteomes" id="UP000663882">
    <property type="component" value="Unassembled WGS sequence"/>
</dbReference>
<sequence length="402" mass="47133">MSKQKIFFIVLSLSVLSIALIYQPLPENFPQPWKYRFLSFWAHLFSKLGFFAEKVNLFDRIHILRFLYYIFVGCFQIRNPEHHLKIYDRRILNVKVRIYEPEELANVDKMPTIIHFHGGGFLLGCRDTYDQVTYALSNLTRALVISVEYRRVPEHYFPAALDDCTLITYELFRNADNYRIDVNRIILAGDSAGGNLALVLTQSLLNDGFNPRTTCLIYPALQFFDFTLPSYRLYLPRNILGVITEENFLSVMSELSESKIKVTRDILFNNHTSSKDKKRLRPYVDAEKYLHISFPFDINQEGNENLISHLKFLISPKMSPLLVDDKELMKLPPILLFTTEFDILRDEGFIFAERLHSLNKTLYHHHFPTAFHGVHLLLYGPLKFDIAYEMIEHIARKIRENL</sequence>
<evidence type="ECO:0000259" key="5">
    <source>
        <dbReference type="Pfam" id="PF07859"/>
    </source>
</evidence>
<dbReference type="InterPro" id="IPR029058">
    <property type="entry name" value="AB_hydrolase_fold"/>
</dbReference>
<feature type="domain" description="Alpha/beta hydrolase fold-3" evidence="5">
    <location>
        <begin position="113"/>
        <end position="232"/>
    </location>
</feature>
<accession>A0A814RPA0</accession>
<dbReference type="SUPFAM" id="SSF53474">
    <property type="entry name" value="alpha/beta-Hydrolases"/>
    <property type="match status" value="1"/>
</dbReference>
<dbReference type="EMBL" id="CAJOBE010001443">
    <property type="protein sequence ID" value="CAF3744283.1"/>
    <property type="molecule type" value="Genomic_DNA"/>
</dbReference>
<dbReference type="InterPro" id="IPR013094">
    <property type="entry name" value="AB_hydrolase_3"/>
</dbReference>
<comment type="similarity">
    <text evidence="1">Belongs to the 'GDXG' lipolytic enzyme family.</text>
</comment>
<organism evidence="8 13">
    <name type="scientific">Rotaria sordida</name>
    <dbReference type="NCBI Taxonomy" id="392033"/>
    <lineage>
        <taxon>Eukaryota</taxon>
        <taxon>Metazoa</taxon>
        <taxon>Spiralia</taxon>
        <taxon>Gnathifera</taxon>
        <taxon>Rotifera</taxon>
        <taxon>Eurotatoria</taxon>
        <taxon>Bdelloidea</taxon>
        <taxon>Philodinida</taxon>
        <taxon>Philodinidae</taxon>
        <taxon>Rotaria</taxon>
    </lineage>
</organism>
<evidence type="ECO:0000313" key="8">
    <source>
        <dbReference type="EMBL" id="CAF1136915.1"/>
    </source>
</evidence>
<dbReference type="InterPro" id="IPR050300">
    <property type="entry name" value="GDXG_lipolytic_enzyme"/>
</dbReference>
<gene>
    <name evidence="11" type="ORF">FNK824_LOCUS11872</name>
    <name evidence="8" type="ORF">JXQ802_LOCUS21005</name>
    <name evidence="9" type="ORF">JXQ802_LOCUS21150</name>
    <name evidence="12" type="ORF">OTI717_LOCUS15587</name>
    <name evidence="7" type="ORF">PYM288_LOCUS15426</name>
    <name evidence="10" type="ORF">RFH988_LOCUS22290</name>
    <name evidence="6" type="ORF">SEV965_LOCUS9018</name>
</gene>
<dbReference type="Proteomes" id="UP000663854">
    <property type="component" value="Unassembled WGS sequence"/>
</dbReference>
<feature type="domain" description="Alpha/beta hydrolase fold-3" evidence="5">
    <location>
        <begin position="315"/>
        <end position="375"/>
    </location>
</feature>
<comment type="caution">
    <text evidence="8">The sequence shown here is derived from an EMBL/GenBank/DDBJ whole genome shotgun (WGS) entry which is preliminary data.</text>
</comment>
<evidence type="ECO:0000256" key="3">
    <source>
        <dbReference type="PROSITE-ProRule" id="PRU10038"/>
    </source>
</evidence>
<feature type="signal peptide" evidence="4">
    <location>
        <begin position="1"/>
        <end position="19"/>
    </location>
</feature>
<feature type="active site" evidence="3">
    <location>
        <position position="191"/>
    </location>
</feature>
<dbReference type="EMBL" id="CAJNOL010000616">
    <property type="protein sequence ID" value="CAF1139677.1"/>
    <property type="molecule type" value="Genomic_DNA"/>
</dbReference>
<dbReference type="PANTHER" id="PTHR48081">
    <property type="entry name" value="AB HYDROLASE SUPERFAMILY PROTEIN C4A8.06C"/>
    <property type="match status" value="1"/>
</dbReference>
<evidence type="ECO:0000313" key="9">
    <source>
        <dbReference type="EMBL" id="CAF1139677.1"/>
    </source>
</evidence>
<name>A0A814RPA0_9BILA</name>
<dbReference type="EMBL" id="CAJNOL010000609">
    <property type="protein sequence ID" value="CAF1136915.1"/>
    <property type="molecule type" value="Genomic_DNA"/>
</dbReference>
<dbReference type="AlphaFoldDB" id="A0A814RPA0"/>
<dbReference type="EMBL" id="CAJNOO010001473">
    <property type="protein sequence ID" value="CAF1158137.1"/>
    <property type="molecule type" value="Genomic_DNA"/>
</dbReference>
<evidence type="ECO:0000313" key="6">
    <source>
        <dbReference type="EMBL" id="CAF0966534.1"/>
    </source>
</evidence>
<dbReference type="InterPro" id="IPR033140">
    <property type="entry name" value="Lipase_GDXG_put_SER_AS"/>
</dbReference>
<dbReference type="GO" id="GO:0016787">
    <property type="term" value="F:hydrolase activity"/>
    <property type="evidence" value="ECO:0007669"/>
    <property type="project" value="UniProtKB-KW"/>
</dbReference>
<evidence type="ECO:0000313" key="12">
    <source>
        <dbReference type="EMBL" id="CAF3751176.1"/>
    </source>
</evidence>
<dbReference type="Proteomes" id="UP000663889">
    <property type="component" value="Unassembled WGS sequence"/>
</dbReference>
<evidence type="ECO:0000256" key="2">
    <source>
        <dbReference type="ARBA" id="ARBA00022801"/>
    </source>
</evidence>
<dbReference type="Pfam" id="PF07859">
    <property type="entry name" value="Abhydrolase_3"/>
    <property type="match status" value="2"/>
</dbReference>
<dbReference type="EMBL" id="CAJNOU010000343">
    <property type="protein sequence ID" value="CAF0966534.1"/>
    <property type="molecule type" value="Genomic_DNA"/>
</dbReference>
<evidence type="ECO:0000313" key="10">
    <source>
        <dbReference type="EMBL" id="CAF1158137.1"/>
    </source>
</evidence>
<keyword evidence="2" id="KW-0378">Hydrolase</keyword>
<evidence type="ECO:0000256" key="4">
    <source>
        <dbReference type="SAM" id="SignalP"/>
    </source>
</evidence>
<dbReference type="OrthoDB" id="408631at2759"/>
<protein>
    <recommendedName>
        <fullName evidence="5">Alpha/beta hydrolase fold-3 domain-containing protein</fullName>
    </recommendedName>
</protein>
<dbReference type="Proteomes" id="UP000663874">
    <property type="component" value="Unassembled WGS sequence"/>
</dbReference>
<evidence type="ECO:0000313" key="13">
    <source>
        <dbReference type="Proteomes" id="UP000663870"/>
    </source>
</evidence>
<evidence type="ECO:0000313" key="7">
    <source>
        <dbReference type="EMBL" id="CAF1017214.1"/>
    </source>
</evidence>
<feature type="chain" id="PRO_5036225807" description="Alpha/beta hydrolase fold-3 domain-containing protein" evidence="4">
    <location>
        <begin position="20"/>
        <end position="402"/>
    </location>
</feature>
<dbReference type="PANTHER" id="PTHR48081:SF8">
    <property type="entry name" value="ALPHA_BETA HYDROLASE FOLD-3 DOMAIN-CONTAINING PROTEIN-RELATED"/>
    <property type="match status" value="1"/>
</dbReference>
<proteinExistence type="inferred from homology"/>
<keyword evidence="13" id="KW-1185">Reference proteome</keyword>
<keyword evidence="4" id="KW-0732">Signal</keyword>
<dbReference type="Proteomes" id="UP000663823">
    <property type="component" value="Unassembled WGS sequence"/>
</dbReference>